<dbReference type="AlphaFoldDB" id="A0A078KNZ0"/>
<dbReference type="PANTHER" id="PTHR30469:SF33">
    <property type="entry name" value="SLR1207 PROTEIN"/>
    <property type="match status" value="1"/>
</dbReference>
<feature type="domain" description="YknX-like C-terminal permuted SH3-like" evidence="2">
    <location>
        <begin position="296"/>
        <end position="364"/>
    </location>
</feature>
<reference evidence="4" key="1">
    <citation type="submission" date="2014-07" db="EMBL/GenBank/DDBJ databases">
        <authorList>
            <person name="Wibberg D."/>
        </authorList>
    </citation>
    <scope>NUCLEOTIDE SEQUENCE [LARGE SCALE GENOMIC DNA]</scope>
    <source>
        <strain evidence="4">DG5</strain>
    </source>
</reference>
<dbReference type="Gene3D" id="2.40.50.100">
    <property type="match status" value="1"/>
</dbReference>
<comment type="similarity">
    <text evidence="1">Belongs to the membrane fusion protein (MFP) (TC 8.A.1) family.</text>
</comment>
<protein>
    <recommendedName>
        <fullName evidence="2">YknX-like C-terminal permuted SH3-like domain-containing protein</fullName>
    </recommendedName>
</protein>
<dbReference type="Gene3D" id="2.40.30.170">
    <property type="match status" value="1"/>
</dbReference>
<dbReference type="STRING" id="29343.CCDG5_1066"/>
<dbReference type="HOGENOM" id="CLU_018816_14_5_9"/>
<dbReference type="Gene3D" id="1.10.287.470">
    <property type="entry name" value="Helix hairpin bin"/>
    <property type="match status" value="1"/>
</dbReference>
<dbReference type="OrthoDB" id="1848923at2"/>
<dbReference type="GO" id="GO:0015562">
    <property type="term" value="F:efflux transmembrane transporter activity"/>
    <property type="evidence" value="ECO:0007669"/>
    <property type="project" value="TreeGrafter"/>
</dbReference>
<evidence type="ECO:0000256" key="1">
    <source>
        <dbReference type="ARBA" id="ARBA00009477"/>
    </source>
</evidence>
<dbReference type="SUPFAM" id="SSF111369">
    <property type="entry name" value="HlyD-like secretion proteins"/>
    <property type="match status" value="1"/>
</dbReference>
<dbReference type="PANTHER" id="PTHR30469">
    <property type="entry name" value="MULTIDRUG RESISTANCE PROTEIN MDTA"/>
    <property type="match status" value="1"/>
</dbReference>
<dbReference type="GO" id="GO:1990281">
    <property type="term" value="C:efflux pump complex"/>
    <property type="evidence" value="ECO:0007669"/>
    <property type="project" value="TreeGrafter"/>
</dbReference>
<dbReference type="EMBL" id="LM995447">
    <property type="protein sequence ID" value="CDZ24183.1"/>
    <property type="molecule type" value="Genomic_DNA"/>
</dbReference>
<dbReference type="Gene3D" id="2.40.420.20">
    <property type="match status" value="1"/>
</dbReference>
<organism evidence="3 4">
    <name type="scientific">[Clostridium] cellulosi</name>
    <dbReference type="NCBI Taxonomy" id="29343"/>
    <lineage>
        <taxon>Bacteria</taxon>
        <taxon>Bacillati</taxon>
        <taxon>Bacillota</taxon>
        <taxon>Clostridia</taxon>
        <taxon>Eubacteriales</taxon>
        <taxon>Oscillospiraceae</taxon>
        <taxon>Oscillospiraceae incertae sedis</taxon>
    </lineage>
</organism>
<dbReference type="InterPro" id="IPR006143">
    <property type="entry name" value="RND_pump_MFP"/>
</dbReference>
<dbReference type="Proteomes" id="UP000032431">
    <property type="component" value="Chromosome I"/>
</dbReference>
<name>A0A078KNZ0_9FIRM</name>
<dbReference type="PATRIC" id="fig|29343.3.peg.1124"/>
<dbReference type="NCBIfam" id="TIGR01730">
    <property type="entry name" value="RND_mfp"/>
    <property type="match status" value="1"/>
</dbReference>
<accession>A0A078KNZ0</accession>
<dbReference type="Pfam" id="PF25989">
    <property type="entry name" value="YknX_C"/>
    <property type="match status" value="1"/>
</dbReference>
<proteinExistence type="inferred from homology"/>
<keyword evidence="4" id="KW-1185">Reference proteome</keyword>
<evidence type="ECO:0000313" key="4">
    <source>
        <dbReference type="Proteomes" id="UP000032431"/>
    </source>
</evidence>
<evidence type="ECO:0000313" key="3">
    <source>
        <dbReference type="EMBL" id="CDZ24183.1"/>
    </source>
</evidence>
<sequence length="366" mass="39445">MKKYICLFAVTALLIVGSIFIPIGIKNSYKSVKAIKIMNTSVISTVNCSGTVEALVKREIALPYQVKINQNLFNIGDRVEKGSILFDIDETVTKEANATNSVTFSKPETNAQMSSNDALNALQQALNSGIITNDTYNSLTNKIKNNSESYETDTVSNSFINNEEKENVIKTIEECIKAPISGVITSIADGAGGIIPAGTVVATISDLNSLQIKAMVDENNIKNVKVGQTAIITGSGFTETYYGTVKQIYPVVEKVTTDNSTKNMVGIIVSINKKNCNLMPGASVDLAIKTSEKSNVVKVPYSALRQDDSGNEYVFIFKNGTAEKRIVKTGSEDDSGIEIINGIKSGEIVIDDSPDNLKNGDLVRIS</sequence>
<gene>
    <name evidence="3" type="ORF">CCDG5_1066</name>
</gene>
<dbReference type="KEGG" id="ccel:CCDG5_1066"/>
<dbReference type="InterPro" id="IPR058637">
    <property type="entry name" value="YknX-like_C"/>
</dbReference>
<evidence type="ECO:0000259" key="2">
    <source>
        <dbReference type="Pfam" id="PF25989"/>
    </source>
</evidence>